<feature type="compositionally biased region" description="Basic and acidic residues" evidence="1">
    <location>
        <begin position="104"/>
        <end position="114"/>
    </location>
</feature>
<feature type="compositionally biased region" description="Polar residues" evidence="1">
    <location>
        <begin position="46"/>
        <end position="72"/>
    </location>
</feature>
<keyword evidence="3" id="KW-1185">Reference proteome</keyword>
<comment type="caution">
    <text evidence="2">The sequence shown here is derived from an EMBL/GenBank/DDBJ whole genome shotgun (WGS) entry which is preliminary data.</text>
</comment>
<protein>
    <submittedName>
        <fullName evidence="2">Uncharacterized protein</fullName>
    </submittedName>
</protein>
<proteinExistence type="predicted"/>
<name>A0A1M2W6Q6_TRAPU</name>
<dbReference type="EMBL" id="MNAD01000151">
    <property type="protein sequence ID" value="OJT15541.1"/>
    <property type="molecule type" value="Genomic_DNA"/>
</dbReference>
<evidence type="ECO:0000313" key="3">
    <source>
        <dbReference type="Proteomes" id="UP000184267"/>
    </source>
</evidence>
<gene>
    <name evidence="2" type="ORF">TRAPUB_6802</name>
</gene>
<evidence type="ECO:0000313" key="2">
    <source>
        <dbReference type="EMBL" id="OJT15541.1"/>
    </source>
</evidence>
<accession>A0A1M2W6Q6</accession>
<evidence type="ECO:0000256" key="1">
    <source>
        <dbReference type="SAM" id="MobiDB-lite"/>
    </source>
</evidence>
<dbReference type="AlphaFoldDB" id="A0A1M2W6Q6"/>
<dbReference type="Proteomes" id="UP000184267">
    <property type="component" value="Unassembled WGS sequence"/>
</dbReference>
<organism evidence="2 3">
    <name type="scientific">Trametes pubescens</name>
    <name type="common">White-rot fungus</name>
    <dbReference type="NCBI Taxonomy" id="154538"/>
    <lineage>
        <taxon>Eukaryota</taxon>
        <taxon>Fungi</taxon>
        <taxon>Dikarya</taxon>
        <taxon>Basidiomycota</taxon>
        <taxon>Agaricomycotina</taxon>
        <taxon>Agaricomycetes</taxon>
        <taxon>Polyporales</taxon>
        <taxon>Polyporaceae</taxon>
        <taxon>Trametes</taxon>
    </lineage>
</organism>
<feature type="region of interest" description="Disordered" evidence="1">
    <location>
        <begin position="37"/>
        <end position="129"/>
    </location>
</feature>
<sequence length="129" mass="14131">MSAEEPQPDEQKRVKSRAEIQLECDAMNAGPKVACYVQRSYGQPEPNKNQQQDVEGQNPSEPEVSQVTQPQPRASMEMLEKPSKKSMNSKGRSSSESTAVAVEEEAKSSEKVDEPVVESEQDVSAMSGC</sequence>
<reference evidence="2 3" key="1">
    <citation type="submission" date="2016-10" db="EMBL/GenBank/DDBJ databases">
        <title>Genome sequence of the basidiomycete white-rot fungus Trametes pubescens.</title>
        <authorList>
            <person name="Makela M.R."/>
            <person name="Granchi Z."/>
            <person name="Peng M."/>
            <person name="De Vries R.P."/>
            <person name="Grigoriev I."/>
            <person name="Riley R."/>
            <person name="Hilden K."/>
        </authorList>
    </citation>
    <scope>NUCLEOTIDE SEQUENCE [LARGE SCALE GENOMIC DNA]</scope>
    <source>
        <strain evidence="2 3">FBCC735</strain>
    </source>
</reference>